<protein>
    <submittedName>
        <fullName evidence="4">Alpha/beta hydrolase</fullName>
    </submittedName>
</protein>
<dbReference type="PANTHER" id="PTHR22946:SF9">
    <property type="entry name" value="POLYKETIDE TRANSFERASE AF380"/>
    <property type="match status" value="1"/>
</dbReference>
<accession>A0ABW7JKN5</accession>
<dbReference type="SUPFAM" id="SSF53474">
    <property type="entry name" value="alpha/beta-Hydrolases"/>
    <property type="match status" value="1"/>
</dbReference>
<dbReference type="Proteomes" id="UP001609175">
    <property type="component" value="Unassembled WGS sequence"/>
</dbReference>
<keyword evidence="2 4" id="KW-0378">Hydrolase</keyword>
<dbReference type="EMBL" id="JBIMSO010000038">
    <property type="protein sequence ID" value="MFH5208329.1"/>
    <property type="molecule type" value="Genomic_DNA"/>
</dbReference>
<dbReference type="Gene3D" id="3.40.50.1820">
    <property type="entry name" value="alpha/beta hydrolase"/>
    <property type="match status" value="1"/>
</dbReference>
<name>A0ABW7JKN5_9NOCA</name>
<sequence length="297" mass="31231">MNRVEVTFESGSDTCAAWLYRPTTDGPPTPRPLVVMGHGLGANREMGIDAYAQRFVAAGFLVLAFDYRGFGASTGEPRQILDIKAQRADWHAAIAYARTVGGVDPSRIALWGSSFGGGHVLAVAADDPTIAAVVSQCPFTDGIASALAVGPVTLARLSFRAVLDLVGSVLGRPPVMVALAGEHGDAALMSAHDVVAGYGALSAQSPLYRPEVAARIALHVPLDAPGRKAKKLAMPVFYAICDKDTVAPAGRTAKVAASTPRGVVKHYPIGHFDIYVGEPFEQTVKDQTEFLVANLKP</sequence>
<proteinExistence type="inferred from homology"/>
<organism evidence="4 5">
    <name type="scientific">Antrihabitans spumae</name>
    <dbReference type="NCBI Taxonomy" id="3373370"/>
    <lineage>
        <taxon>Bacteria</taxon>
        <taxon>Bacillati</taxon>
        <taxon>Actinomycetota</taxon>
        <taxon>Actinomycetes</taxon>
        <taxon>Mycobacteriales</taxon>
        <taxon>Nocardiaceae</taxon>
        <taxon>Antrihabitans</taxon>
    </lineage>
</organism>
<reference evidence="4 5" key="1">
    <citation type="submission" date="2024-10" db="EMBL/GenBank/DDBJ databases">
        <authorList>
            <person name="Riesco R."/>
        </authorList>
    </citation>
    <scope>NUCLEOTIDE SEQUENCE [LARGE SCALE GENOMIC DNA]</scope>
    <source>
        <strain evidence="4 5">NCIMB 15449</strain>
    </source>
</reference>
<evidence type="ECO:0000313" key="4">
    <source>
        <dbReference type="EMBL" id="MFH5208329.1"/>
    </source>
</evidence>
<dbReference type="RefSeq" id="WP_395113803.1">
    <property type="nucleotide sequence ID" value="NZ_JBIMSO010000038.1"/>
</dbReference>
<evidence type="ECO:0000259" key="3">
    <source>
        <dbReference type="Pfam" id="PF12146"/>
    </source>
</evidence>
<dbReference type="PANTHER" id="PTHR22946">
    <property type="entry name" value="DIENELACTONE HYDROLASE DOMAIN-CONTAINING PROTEIN-RELATED"/>
    <property type="match status" value="1"/>
</dbReference>
<evidence type="ECO:0000256" key="1">
    <source>
        <dbReference type="ARBA" id="ARBA00008645"/>
    </source>
</evidence>
<comment type="similarity">
    <text evidence="1">Belongs to the AB hydrolase superfamily.</text>
</comment>
<evidence type="ECO:0000313" key="5">
    <source>
        <dbReference type="Proteomes" id="UP001609175"/>
    </source>
</evidence>
<comment type="caution">
    <text evidence="4">The sequence shown here is derived from an EMBL/GenBank/DDBJ whole genome shotgun (WGS) entry which is preliminary data.</text>
</comment>
<evidence type="ECO:0000256" key="2">
    <source>
        <dbReference type="ARBA" id="ARBA00022801"/>
    </source>
</evidence>
<feature type="domain" description="Serine aminopeptidase S33" evidence="3">
    <location>
        <begin position="29"/>
        <end position="261"/>
    </location>
</feature>
<dbReference type="InterPro" id="IPR029058">
    <property type="entry name" value="AB_hydrolase_fold"/>
</dbReference>
<dbReference type="InterPro" id="IPR050261">
    <property type="entry name" value="FrsA_esterase"/>
</dbReference>
<dbReference type="GO" id="GO:0016787">
    <property type="term" value="F:hydrolase activity"/>
    <property type="evidence" value="ECO:0007669"/>
    <property type="project" value="UniProtKB-KW"/>
</dbReference>
<dbReference type="Pfam" id="PF12146">
    <property type="entry name" value="Hydrolase_4"/>
    <property type="match status" value="1"/>
</dbReference>
<dbReference type="InterPro" id="IPR022742">
    <property type="entry name" value="Hydrolase_4"/>
</dbReference>
<gene>
    <name evidence="4" type="ORF">ACHIPZ_08950</name>
</gene>